<dbReference type="Proteomes" id="UP001501842">
    <property type="component" value="Unassembled WGS sequence"/>
</dbReference>
<dbReference type="PANTHER" id="PTHR34315">
    <property type="match status" value="1"/>
</dbReference>
<accession>A0ABP6GE54</accession>
<sequence length="271" mass="28219">MHHDHDHDRGLAFDLPRLLDRRGVLGMLGGAVLLGAVGCGDDDRSAATTSPVISEGPGAPPPGTASAGGEIPDETAGPYPGDGSNGPNVLTESGVVRGDIRSSFGSATGTAQGVPLTVELTVTADGTPYKGAAVYLWHCDREGRYSLYSEGVTAENYLRGVQEAGADGKVRFTTVFPGAYAGRWPHIHFEVYATLKDATSASEGVKTTQLAFPEDVCRKVYATSGYERSITNLSGSSLETDNVFSDGHASQLAALTGNTRTGYTARLAVPV</sequence>
<protein>
    <recommendedName>
        <fullName evidence="2">Intradiol ring-cleavage dioxygenases domain-containing protein</fullName>
    </recommendedName>
</protein>
<proteinExistence type="predicted"/>
<reference evidence="4" key="1">
    <citation type="journal article" date="2019" name="Int. J. Syst. Evol. Microbiol.">
        <title>The Global Catalogue of Microorganisms (GCM) 10K type strain sequencing project: providing services to taxonomists for standard genome sequencing and annotation.</title>
        <authorList>
            <consortium name="The Broad Institute Genomics Platform"/>
            <consortium name="The Broad Institute Genome Sequencing Center for Infectious Disease"/>
            <person name="Wu L."/>
            <person name="Ma J."/>
        </authorList>
    </citation>
    <scope>NUCLEOTIDE SEQUENCE [LARGE SCALE GENOMIC DNA]</scope>
    <source>
        <strain evidence="4">JCM 8201</strain>
    </source>
</reference>
<keyword evidence="4" id="KW-1185">Reference proteome</keyword>
<comment type="caution">
    <text evidence="3">The sequence shown here is derived from an EMBL/GenBank/DDBJ whole genome shotgun (WGS) entry which is preliminary data.</text>
</comment>
<dbReference type="Pfam" id="PF00775">
    <property type="entry name" value="Dioxygenase_C"/>
    <property type="match status" value="1"/>
</dbReference>
<dbReference type="EMBL" id="BAAATZ010000006">
    <property type="protein sequence ID" value="GAA2722106.1"/>
    <property type="molecule type" value="Genomic_DNA"/>
</dbReference>
<dbReference type="PANTHER" id="PTHR34315:SF1">
    <property type="entry name" value="INTRADIOL RING-CLEAVAGE DIOXYGENASES DOMAIN-CONTAINING PROTEIN-RELATED"/>
    <property type="match status" value="1"/>
</dbReference>
<dbReference type="SUPFAM" id="SSF49482">
    <property type="entry name" value="Aromatic compound dioxygenase"/>
    <property type="match status" value="1"/>
</dbReference>
<name>A0ABP6GE54_9ACTN</name>
<dbReference type="Gene3D" id="2.60.130.10">
    <property type="entry name" value="Aromatic compound dioxygenase"/>
    <property type="match status" value="1"/>
</dbReference>
<evidence type="ECO:0000256" key="1">
    <source>
        <dbReference type="SAM" id="MobiDB-lite"/>
    </source>
</evidence>
<evidence type="ECO:0000313" key="4">
    <source>
        <dbReference type="Proteomes" id="UP001501842"/>
    </source>
</evidence>
<feature type="region of interest" description="Disordered" evidence="1">
    <location>
        <begin position="44"/>
        <end position="86"/>
    </location>
</feature>
<evidence type="ECO:0000313" key="3">
    <source>
        <dbReference type="EMBL" id="GAA2722106.1"/>
    </source>
</evidence>
<organism evidence="3 4">
    <name type="scientific">Actinocorallia aurantiaca</name>
    <dbReference type="NCBI Taxonomy" id="46204"/>
    <lineage>
        <taxon>Bacteria</taxon>
        <taxon>Bacillati</taxon>
        <taxon>Actinomycetota</taxon>
        <taxon>Actinomycetes</taxon>
        <taxon>Streptosporangiales</taxon>
        <taxon>Thermomonosporaceae</taxon>
        <taxon>Actinocorallia</taxon>
    </lineage>
</organism>
<gene>
    <name evidence="3" type="ORF">GCM10010439_13820</name>
</gene>
<evidence type="ECO:0000259" key="2">
    <source>
        <dbReference type="Pfam" id="PF00775"/>
    </source>
</evidence>
<dbReference type="InterPro" id="IPR015889">
    <property type="entry name" value="Intradiol_dOase_core"/>
</dbReference>
<feature type="domain" description="Intradiol ring-cleavage dioxygenases" evidence="2">
    <location>
        <begin position="108"/>
        <end position="183"/>
    </location>
</feature>
<dbReference type="InterPro" id="IPR000627">
    <property type="entry name" value="Intradiol_dOase_C"/>
</dbReference>